<dbReference type="PANTHER" id="PTHR19959">
    <property type="entry name" value="KINESIN LIGHT CHAIN"/>
    <property type="match status" value="1"/>
</dbReference>
<comment type="caution">
    <text evidence="2">The sequence shown here is derived from an EMBL/GenBank/DDBJ whole genome shotgun (WGS) entry which is preliminary data.</text>
</comment>
<feature type="repeat" description="TPR" evidence="1">
    <location>
        <begin position="575"/>
        <end position="608"/>
    </location>
</feature>
<keyword evidence="1" id="KW-0802">TPR repeat</keyword>
<gene>
    <name evidence="2" type="ORF">NP493_2g01047</name>
</gene>
<feature type="repeat" description="TPR" evidence="1">
    <location>
        <begin position="372"/>
        <end position="405"/>
    </location>
</feature>
<dbReference type="PANTHER" id="PTHR19959:SF119">
    <property type="entry name" value="FUNGAL LIPASE-LIKE DOMAIN-CONTAINING PROTEIN"/>
    <property type="match status" value="1"/>
</dbReference>
<dbReference type="SUPFAM" id="SSF48452">
    <property type="entry name" value="TPR-like"/>
    <property type="match status" value="3"/>
</dbReference>
<protein>
    <recommendedName>
        <fullName evidence="4">Tetratricopeptide repeat protein</fullName>
    </recommendedName>
</protein>
<organism evidence="2 3">
    <name type="scientific">Ridgeia piscesae</name>
    <name type="common">Tubeworm</name>
    <dbReference type="NCBI Taxonomy" id="27915"/>
    <lineage>
        <taxon>Eukaryota</taxon>
        <taxon>Metazoa</taxon>
        <taxon>Spiralia</taxon>
        <taxon>Lophotrochozoa</taxon>
        <taxon>Annelida</taxon>
        <taxon>Polychaeta</taxon>
        <taxon>Sedentaria</taxon>
        <taxon>Canalipalpata</taxon>
        <taxon>Sabellida</taxon>
        <taxon>Siboglinidae</taxon>
        <taxon>Ridgeia</taxon>
    </lineage>
</organism>
<dbReference type="InterPro" id="IPR019734">
    <property type="entry name" value="TPR_rpt"/>
</dbReference>
<dbReference type="SMART" id="SM00028">
    <property type="entry name" value="TPR"/>
    <property type="match status" value="7"/>
</dbReference>
<dbReference type="Proteomes" id="UP001209878">
    <property type="component" value="Unassembled WGS sequence"/>
</dbReference>
<accession>A0AAD9PG81</accession>
<dbReference type="AlphaFoldDB" id="A0AAD9PG81"/>
<dbReference type="Gene3D" id="1.25.40.10">
    <property type="entry name" value="Tetratricopeptide repeat domain"/>
    <property type="match status" value="3"/>
</dbReference>
<dbReference type="EMBL" id="JAODUO010000002">
    <property type="protein sequence ID" value="KAK2194085.1"/>
    <property type="molecule type" value="Genomic_DNA"/>
</dbReference>
<proteinExistence type="predicted"/>
<evidence type="ECO:0000313" key="3">
    <source>
        <dbReference type="Proteomes" id="UP001209878"/>
    </source>
</evidence>
<dbReference type="PROSITE" id="PS50005">
    <property type="entry name" value="TPR"/>
    <property type="match status" value="2"/>
</dbReference>
<reference evidence="2" key="1">
    <citation type="journal article" date="2023" name="Mol. Biol. Evol.">
        <title>Third-Generation Sequencing Reveals the Adaptive Role of the Epigenome in Three Deep-Sea Polychaetes.</title>
        <authorList>
            <person name="Perez M."/>
            <person name="Aroh O."/>
            <person name="Sun Y."/>
            <person name="Lan Y."/>
            <person name="Juniper S.K."/>
            <person name="Young C.R."/>
            <person name="Angers B."/>
            <person name="Qian P.Y."/>
        </authorList>
    </citation>
    <scope>NUCLEOTIDE SEQUENCE</scope>
    <source>
        <strain evidence="2">R07B-5</strain>
    </source>
</reference>
<evidence type="ECO:0000313" key="2">
    <source>
        <dbReference type="EMBL" id="KAK2194085.1"/>
    </source>
</evidence>
<evidence type="ECO:0008006" key="4">
    <source>
        <dbReference type="Google" id="ProtNLM"/>
    </source>
</evidence>
<name>A0AAD9PG81_RIDPI</name>
<evidence type="ECO:0000256" key="1">
    <source>
        <dbReference type="PROSITE-ProRule" id="PRU00339"/>
    </source>
</evidence>
<sequence>MNREHDGIVFLAKIKIEDAARLCRSGRWQESQQCCLQVLMYTHQLIGSHMTDVGITVQMVEMLVEAGRLLNAMMDTRKAAQCFSTALCLLVTCPSRSQRKVPGLCAAFELLVHSYIYSHELDDAVAIVNNYRRWLLEFSHIADVQRTLADVLLELGLAQLQNSMCSGAVDLLEKARTHLLQFHAEDDSFCSPSLAKLLGALGYCYMCNSDNRATEYLDEAMHIWRDLQWPPEECDMIVSSVKYYIEAHLRDKTPFDGAVCDEMLRLHQMFGSTDTAAPFTLVADAFTYLGNVAFHKDSEKKALSFFKQSLDLYRHLPHTDTTRFEIERLLRFVGISSYNCRDFHQAAQSYLECLHSLENNQQPNVCKLSQVAECCASLGFTYSRLRDFDKMLVYYERALQLESRLAAEDLELIETNIGSLYHVKATNAENNGETMTAANCYNLAEGSFAKALRYSWKSFPFINYGYYLLCRSRYTQAVTTLQQGYLNGVIDKDTVEFDHTEDPILIDDLRFELEGREDIRMPSTIIALYLKSLCEARMGNVVDANHTVEQLGYETNHCKYESYFVENYGLDRMKALCFSLLGYAYATLDCHVQALKAFEIALTIKPDYNAAMCNVTRMRSILSNRGDVHR</sequence>
<keyword evidence="3" id="KW-1185">Reference proteome</keyword>
<dbReference type="InterPro" id="IPR011990">
    <property type="entry name" value="TPR-like_helical_dom_sf"/>
</dbReference>